<feature type="transmembrane region" description="Helical" evidence="1">
    <location>
        <begin position="114"/>
        <end position="134"/>
    </location>
</feature>
<feature type="transmembrane region" description="Helical" evidence="1">
    <location>
        <begin position="166"/>
        <end position="188"/>
    </location>
</feature>
<organism evidence="2 3">
    <name type="scientific">Chiayiivirga flava</name>
    <dbReference type="NCBI Taxonomy" id="659595"/>
    <lineage>
        <taxon>Bacteria</taxon>
        <taxon>Pseudomonadati</taxon>
        <taxon>Pseudomonadota</taxon>
        <taxon>Gammaproteobacteria</taxon>
        <taxon>Lysobacterales</taxon>
        <taxon>Lysobacteraceae</taxon>
        <taxon>Chiayiivirga</taxon>
    </lineage>
</organism>
<keyword evidence="3" id="KW-1185">Reference proteome</keyword>
<protein>
    <submittedName>
        <fullName evidence="2">Uncharacterized protein</fullName>
    </submittedName>
</protein>
<dbReference type="Proteomes" id="UP000521199">
    <property type="component" value="Unassembled WGS sequence"/>
</dbReference>
<keyword evidence="1" id="KW-1133">Transmembrane helix</keyword>
<keyword evidence="1" id="KW-0812">Transmembrane</keyword>
<reference evidence="2 3" key="1">
    <citation type="submission" date="2020-08" db="EMBL/GenBank/DDBJ databases">
        <title>Genomic Encyclopedia of Type Strains, Phase IV (KMG-IV): sequencing the most valuable type-strain genomes for metagenomic binning, comparative biology and taxonomic classification.</title>
        <authorList>
            <person name="Goeker M."/>
        </authorList>
    </citation>
    <scope>NUCLEOTIDE SEQUENCE [LARGE SCALE GENOMIC DNA]</scope>
    <source>
        <strain evidence="2 3">DSM 24163</strain>
    </source>
</reference>
<evidence type="ECO:0000313" key="3">
    <source>
        <dbReference type="Proteomes" id="UP000521199"/>
    </source>
</evidence>
<keyword evidence="1" id="KW-0472">Membrane</keyword>
<gene>
    <name evidence="2" type="ORF">HNQ52_001850</name>
</gene>
<proteinExistence type="predicted"/>
<dbReference type="EMBL" id="JACHHP010000003">
    <property type="protein sequence ID" value="MBB5208308.1"/>
    <property type="molecule type" value="Genomic_DNA"/>
</dbReference>
<feature type="transmembrane region" description="Helical" evidence="1">
    <location>
        <begin position="6"/>
        <end position="30"/>
    </location>
</feature>
<comment type="caution">
    <text evidence="2">The sequence shown here is derived from an EMBL/GenBank/DDBJ whole genome shotgun (WGS) entry which is preliminary data.</text>
</comment>
<dbReference type="RefSeq" id="WP_183960845.1">
    <property type="nucleotide sequence ID" value="NZ_JACHHP010000003.1"/>
</dbReference>
<evidence type="ECO:0000313" key="2">
    <source>
        <dbReference type="EMBL" id="MBB5208308.1"/>
    </source>
</evidence>
<feature type="transmembrane region" description="Helical" evidence="1">
    <location>
        <begin position="140"/>
        <end position="159"/>
    </location>
</feature>
<accession>A0A7W8D8X9</accession>
<name>A0A7W8D8X9_9GAMM</name>
<sequence length="189" mass="21063">MDAFRWISVALSMLLGLGVTRLLSSAIAVFRSRQRATLDWVPLAWAAIIFLEQLQFWWAIIELPSLVPVWTIGSFLLLVCLTLLLYVAAALVLPSAELQRGESLGAEFRRDGRWALAALSVYCLLALVADWWFWRGHMDPRTALLIVPQIVLPLLYLGLASRRLQVAVTLVYVANGMLAAWLLSPAAYG</sequence>
<feature type="transmembrane region" description="Helical" evidence="1">
    <location>
        <begin position="42"/>
        <end position="61"/>
    </location>
</feature>
<evidence type="ECO:0000256" key="1">
    <source>
        <dbReference type="SAM" id="Phobius"/>
    </source>
</evidence>
<feature type="transmembrane region" description="Helical" evidence="1">
    <location>
        <begin position="67"/>
        <end position="93"/>
    </location>
</feature>
<dbReference type="AlphaFoldDB" id="A0A7W8D8X9"/>